<name>A0AAN9FS98_CLITE</name>
<feature type="region of interest" description="Disordered" evidence="1">
    <location>
        <begin position="85"/>
        <end position="107"/>
    </location>
</feature>
<comment type="caution">
    <text evidence="3">The sequence shown here is derived from an EMBL/GenBank/DDBJ whole genome shotgun (WGS) entry which is preliminary data.</text>
</comment>
<evidence type="ECO:0000256" key="1">
    <source>
        <dbReference type="SAM" id="MobiDB-lite"/>
    </source>
</evidence>
<dbReference type="Gene3D" id="3.40.1000.30">
    <property type="match status" value="1"/>
</dbReference>
<dbReference type="AlphaFoldDB" id="A0AAN9FS98"/>
<dbReference type="EMBL" id="JAYKXN010000006">
    <property type="protein sequence ID" value="KAK7280236.1"/>
    <property type="molecule type" value="Genomic_DNA"/>
</dbReference>
<evidence type="ECO:0000313" key="3">
    <source>
        <dbReference type="EMBL" id="KAK7280236.1"/>
    </source>
</evidence>
<evidence type="ECO:0000259" key="2">
    <source>
        <dbReference type="PROSITE" id="PS50181"/>
    </source>
</evidence>
<dbReference type="PANTHER" id="PTHR47602:SF2">
    <property type="entry name" value="F-BOX PROTEIN SKIP22"/>
    <property type="match status" value="1"/>
</dbReference>
<dbReference type="PANTHER" id="PTHR47602">
    <property type="entry name" value="F-BOX PROTEIN SKIP22"/>
    <property type="match status" value="1"/>
</dbReference>
<dbReference type="Gene3D" id="1.20.1280.50">
    <property type="match status" value="1"/>
</dbReference>
<gene>
    <name evidence="3" type="ORF">RJT34_25298</name>
</gene>
<evidence type="ECO:0000313" key="4">
    <source>
        <dbReference type="Proteomes" id="UP001359559"/>
    </source>
</evidence>
<dbReference type="SUPFAM" id="SSF81383">
    <property type="entry name" value="F-box domain"/>
    <property type="match status" value="1"/>
</dbReference>
<dbReference type="Pfam" id="PF12937">
    <property type="entry name" value="F-box-like"/>
    <property type="match status" value="1"/>
</dbReference>
<feature type="domain" description="F-box" evidence="2">
    <location>
        <begin position="345"/>
        <end position="391"/>
    </location>
</feature>
<dbReference type="InterPro" id="IPR036047">
    <property type="entry name" value="F-box-like_dom_sf"/>
</dbReference>
<feature type="region of interest" description="Disordered" evidence="1">
    <location>
        <begin position="121"/>
        <end position="141"/>
    </location>
</feature>
<reference evidence="3 4" key="1">
    <citation type="submission" date="2024-01" db="EMBL/GenBank/DDBJ databases">
        <title>The genomes of 5 underutilized Papilionoideae crops provide insights into root nodulation and disease resistance.</title>
        <authorList>
            <person name="Yuan L."/>
        </authorList>
    </citation>
    <scope>NUCLEOTIDE SEQUENCE [LARGE SCALE GENOMIC DNA]</scope>
    <source>
        <strain evidence="3">LY-2023</strain>
        <tissue evidence="3">Leaf</tissue>
    </source>
</reference>
<dbReference type="SMART" id="SM00256">
    <property type="entry name" value="FBOX"/>
    <property type="match status" value="1"/>
</dbReference>
<proteinExistence type="predicted"/>
<dbReference type="InterPro" id="IPR001810">
    <property type="entry name" value="F-box_dom"/>
</dbReference>
<organism evidence="3 4">
    <name type="scientific">Clitoria ternatea</name>
    <name type="common">Butterfly pea</name>
    <dbReference type="NCBI Taxonomy" id="43366"/>
    <lineage>
        <taxon>Eukaryota</taxon>
        <taxon>Viridiplantae</taxon>
        <taxon>Streptophyta</taxon>
        <taxon>Embryophyta</taxon>
        <taxon>Tracheophyta</taxon>
        <taxon>Spermatophyta</taxon>
        <taxon>Magnoliopsida</taxon>
        <taxon>eudicotyledons</taxon>
        <taxon>Gunneridae</taxon>
        <taxon>Pentapetalae</taxon>
        <taxon>rosids</taxon>
        <taxon>fabids</taxon>
        <taxon>Fabales</taxon>
        <taxon>Fabaceae</taxon>
        <taxon>Papilionoideae</taxon>
        <taxon>50 kb inversion clade</taxon>
        <taxon>NPAAA clade</taxon>
        <taxon>indigoferoid/millettioid clade</taxon>
        <taxon>Phaseoleae</taxon>
        <taxon>Clitoria</taxon>
    </lineage>
</organism>
<dbReference type="PROSITE" id="PS50181">
    <property type="entry name" value="FBOX"/>
    <property type="match status" value="1"/>
</dbReference>
<dbReference type="CDD" id="cd22165">
    <property type="entry name" value="F-box_AtSKIP22-like"/>
    <property type="match status" value="1"/>
</dbReference>
<sequence>MRLRLRSLESKETLKIEVPDSCSLHQLKHTISTAISSSSPPYLSLNRKDEIHASSPHDPLHSIGIAAGDLIFYSLNPNAFSLETLPHKPTPQEETDSHMGPTIFTDSPSVSSMQKIPSLHAAEAETPQVETDPHMGPTIFTDAPSVSAMQKVPSLHAAEAETVNTINGSGEASFVKGVLREALVNDVSDFKLLVLAVNAVILESGFVLVDHVSGAAVNCSHLLDNWPSASSSTISLRYTLPILTKNGDFHSVALKFQTLGHLVNVYGSLSVDTGSRLYRVCLDKCKFARPVELLMLAKSEAEGQGDVGDDHCGGNVAFELWMMVKDRLALPLLIDLCEKVGLDLPPCFMRLPMELKLMILERLPGVDLAKVGSTCSELRYLSSSNELWKKKIEEEFGVTLNEGERAKSLFAASCMRRKKSEMIPYHTHHPGGLMRYIPRRANPFGIHVPVWGGQYDMQPVFGVLPVYPHPPRWLSFIPQRHHHLREFNQ</sequence>
<protein>
    <recommendedName>
        <fullName evidence="2">F-box domain-containing protein</fullName>
    </recommendedName>
</protein>
<accession>A0AAN9FS98</accession>
<keyword evidence="4" id="KW-1185">Reference proteome</keyword>
<dbReference type="Proteomes" id="UP001359559">
    <property type="component" value="Unassembled WGS sequence"/>
</dbReference>